<dbReference type="PANTHER" id="PTHR34473">
    <property type="entry name" value="UPF0699 TRANSMEMBRANE PROTEIN YDBS"/>
    <property type="match status" value="1"/>
</dbReference>
<keyword evidence="2" id="KW-0472">Membrane</keyword>
<feature type="transmembrane region" description="Helical" evidence="2">
    <location>
        <begin position="100"/>
        <end position="120"/>
    </location>
</feature>
<protein>
    <submittedName>
        <fullName evidence="4">PH domain-containing protein</fullName>
    </submittedName>
</protein>
<gene>
    <name evidence="4" type="ORF">LOC71_06550</name>
</gene>
<organism evidence="4 5">
    <name type="scientific">Rhodopirellula halodulae</name>
    <dbReference type="NCBI Taxonomy" id="2894198"/>
    <lineage>
        <taxon>Bacteria</taxon>
        <taxon>Pseudomonadati</taxon>
        <taxon>Planctomycetota</taxon>
        <taxon>Planctomycetia</taxon>
        <taxon>Pirellulales</taxon>
        <taxon>Pirellulaceae</taxon>
        <taxon>Rhodopirellula</taxon>
    </lineage>
</organism>
<keyword evidence="2" id="KW-0812">Transmembrane</keyword>
<sequence>MTFDPQTTDTSDQPIEHSAAELEPEVGPVANTTASAHAEDANTAKLGVDLDSREFQSLPIEALKLDHMIGTVLVVGLLLASVIGWGLATWMRMLNFDLTIWAGAANLVLLGLAIYFGWFYPSAAYEAAAWRISNEGLEIRSGVWWRHRISVPHSRMQHSDIAQGPLQRMHGLSTLVVHTAGTKNSSVQLENLNSEMAERLRDALINGRLETQSEQTVIAPPVEQAVEPADQPPSSMPPSEIKPSADPASDAPATDAS</sequence>
<proteinExistence type="predicted"/>
<feature type="domain" description="YdbS-like PH" evidence="3">
    <location>
        <begin position="125"/>
        <end position="203"/>
    </location>
</feature>
<feature type="region of interest" description="Disordered" evidence="1">
    <location>
        <begin position="1"/>
        <end position="26"/>
    </location>
</feature>
<feature type="compositionally biased region" description="Low complexity" evidence="1">
    <location>
        <begin position="244"/>
        <end position="257"/>
    </location>
</feature>
<comment type="caution">
    <text evidence="4">The sequence shown here is derived from an EMBL/GenBank/DDBJ whole genome shotgun (WGS) entry which is preliminary data.</text>
</comment>
<name>A0ABS8NEG5_9BACT</name>
<keyword evidence="5" id="KW-1185">Reference proteome</keyword>
<feature type="region of interest" description="Disordered" evidence="1">
    <location>
        <begin position="215"/>
        <end position="257"/>
    </location>
</feature>
<evidence type="ECO:0000259" key="3">
    <source>
        <dbReference type="Pfam" id="PF03703"/>
    </source>
</evidence>
<dbReference type="PANTHER" id="PTHR34473:SF2">
    <property type="entry name" value="UPF0699 TRANSMEMBRANE PROTEIN YDBT"/>
    <property type="match status" value="1"/>
</dbReference>
<dbReference type="EMBL" id="JAJKFW010000014">
    <property type="protein sequence ID" value="MCC9641928.1"/>
    <property type="molecule type" value="Genomic_DNA"/>
</dbReference>
<evidence type="ECO:0000313" key="4">
    <source>
        <dbReference type="EMBL" id="MCC9641928.1"/>
    </source>
</evidence>
<dbReference type="Proteomes" id="UP001430306">
    <property type="component" value="Unassembled WGS sequence"/>
</dbReference>
<evidence type="ECO:0000256" key="2">
    <source>
        <dbReference type="SAM" id="Phobius"/>
    </source>
</evidence>
<evidence type="ECO:0000256" key="1">
    <source>
        <dbReference type="SAM" id="MobiDB-lite"/>
    </source>
</evidence>
<accession>A0ABS8NEG5</accession>
<reference evidence="4" key="1">
    <citation type="submission" date="2021-11" db="EMBL/GenBank/DDBJ databases">
        <title>Genome sequence.</title>
        <authorList>
            <person name="Sun Q."/>
        </authorList>
    </citation>
    <scope>NUCLEOTIDE SEQUENCE</scope>
    <source>
        <strain evidence="4">JC740</strain>
    </source>
</reference>
<feature type="transmembrane region" description="Helical" evidence="2">
    <location>
        <begin position="68"/>
        <end position="88"/>
    </location>
</feature>
<dbReference type="RefSeq" id="WP_230272459.1">
    <property type="nucleotide sequence ID" value="NZ_JAJKFW010000014.1"/>
</dbReference>
<feature type="compositionally biased region" description="Polar residues" evidence="1">
    <location>
        <begin position="1"/>
        <end position="13"/>
    </location>
</feature>
<dbReference type="InterPro" id="IPR005182">
    <property type="entry name" value="YdbS-like_PH"/>
</dbReference>
<evidence type="ECO:0000313" key="5">
    <source>
        <dbReference type="Proteomes" id="UP001430306"/>
    </source>
</evidence>
<keyword evidence="2" id="KW-1133">Transmembrane helix</keyword>
<dbReference type="Pfam" id="PF03703">
    <property type="entry name" value="bPH_2"/>
    <property type="match status" value="1"/>
</dbReference>